<evidence type="ECO:0000256" key="5">
    <source>
        <dbReference type="ARBA" id="ARBA00023274"/>
    </source>
</evidence>
<comment type="similarity">
    <text evidence="1 6 7">Belongs to the universal ribosomal protein uL6 family.</text>
</comment>
<dbReference type="SUPFAM" id="SSF56053">
    <property type="entry name" value="Ribosomal protein L6"/>
    <property type="match status" value="2"/>
</dbReference>
<dbReference type="GO" id="GO:0022625">
    <property type="term" value="C:cytosolic large ribosomal subunit"/>
    <property type="evidence" value="ECO:0007669"/>
    <property type="project" value="UniProtKB-UniRule"/>
</dbReference>
<dbReference type="Pfam" id="PF00347">
    <property type="entry name" value="Ribosomal_L6"/>
    <property type="match status" value="2"/>
</dbReference>
<dbReference type="InterPro" id="IPR002358">
    <property type="entry name" value="Ribosomal_uL6_CS"/>
</dbReference>
<evidence type="ECO:0000259" key="9">
    <source>
        <dbReference type="Pfam" id="PF00347"/>
    </source>
</evidence>
<dbReference type="Gene3D" id="3.90.930.12">
    <property type="entry name" value="Ribosomal protein L6, alpha-beta domain"/>
    <property type="match status" value="2"/>
</dbReference>
<sequence length="179" mass="19488">MSRVGKLPVEIPSDVTLTVAEDNTVTVKGPKGELSRTFNSDIKVELEGNVATVTRPSDAKEHRALHGTTRALIANMVEGVSKGFQRNLELVGVGYRAQKQGTKLVLNVGYSHPVEIEPEQGIEIEVPANTKISIKGIDKERVGALAANIRAVRSPEPYKGKGIRYEGEYVRRKEGKTGK</sequence>
<dbReference type="OrthoDB" id="9805007at2"/>
<evidence type="ECO:0000313" key="11">
    <source>
        <dbReference type="Proteomes" id="UP000050398"/>
    </source>
</evidence>
<organism evidence="10 11">
    <name type="scientific">Rossellomorea vietnamensis</name>
    <dbReference type="NCBI Taxonomy" id="218284"/>
    <lineage>
        <taxon>Bacteria</taxon>
        <taxon>Bacillati</taxon>
        <taxon>Bacillota</taxon>
        <taxon>Bacilli</taxon>
        <taxon>Bacillales</taxon>
        <taxon>Bacillaceae</taxon>
        <taxon>Rossellomorea</taxon>
    </lineage>
</organism>
<feature type="domain" description="Large ribosomal subunit protein uL6 alpha-beta" evidence="9">
    <location>
        <begin position="11"/>
        <end position="83"/>
    </location>
</feature>
<name>A0A0P6WDC8_9BACI</name>
<evidence type="ECO:0000256" key="8">
    <source>
        <dbReference type="RuleBase" id="RU003870"/>
    </source>
</evidence>
<dbReference type="InterPro" id="IPR020040">
    <property type="entry name" value="Ribosomal_uL6_a/b-dom"/>
</dbReference>
<evidence type="ECO:0000256" key="6">
    <source>
        <dbReference type="HAMAP-Rule" id="MF_01365"/>
    </source>
</evidence>
<dbReference type="InterPro" id="IPR036789">
    <property type="entry name" value="Ribosomal_uL6-like_a/b-dom_sf"/>
</dbReference>
<dbReference type="PANTHER" id="PTHR11655:SF14">
    <property type="entry name" value="LARGE RIBOSOMAL SUBUNIT PROTEIN UL6M"/>
    <property type="match status" value="1"/>
</dbReference>
<dbReference type="GO" id="GO:0002181">
    <property type="term" value="P:cytoplasmic translation"/>
    <property type="evidence" value="ECO:0007669"/>
    <property type="project" value="TreeGrafter"/>
</dbReference>
<comment type="function">
    <text evidence="6 8">This protein binds to the 23S rRNA, and is important in its secondary structure. It is located near the subunit interface in the base of the L7/L12 stalk, and near the tRNA binding site of the peptidyltransferase center.</text>
</comment>
<dbReference type="InterPro" id="IPR019906">
    <property type="entry name" value="Ribosomal_uL6_bac-type"/>
</dbReference>
<dbReference type="AlphaFoldDB" id="A0A0P6WDC8"/>
<evidence type="ECO:0000256" key="7">
    <source>
        <dbReference type="RuleBase" id="RU003869"/>
    </source>
</evidence>
<dbReference type="EMBL" id="LIXZ01000019">
    <property type="protein sequence ID" value="KPL58131.1"/>
    <property type="molecule type" value="Genomic_DNA"/>
</dbReference>
<reference evidence="10 11" key="1">
    <citation type="submission" date="2015-08" db="EMBL/GenBank/DDBJ databases">
        <title>Draft Genome Sequence of Bacillus vietnamensis UCD-SED5.</title>
        <authorList>
            <person name="Lee R.D."/>
            <person name="Jospin G."/>
            <person name="Lang J.M."/>
            <person name="Coil D.A."/>
            <person name="Eisen J.A."/>
        </authorList>
    </citation>
    <scope>NUCLEOTIDE SEQUENCE [LARGE SCALE GENOMIC DNA]</scope>
    <source>
        <strain evidence="10 11">UCD-SED5</strain>
    </source>
</reference>
<dbReference type="NCBIfam" id="TIGR03654">
    <property type="entry name" value="L6_bact"/>
    <property type="match status" value="1"/>
</dbReference>
<gene>
    <name evidence="6" type="primary">rplF</name>
    <name evidence="10" type="ORF">AM506_18300</name>
</gene>
<keyword evidence="2 6" id="KW-0699">rRNA-binding</keyword>
<dbReference type="FunFam" id="3.90.930.12:FF:000002">
    <property type="entry name" value="50S ribosomal protein L6"/>
    <property type="match status" value="1"/>
</dbReference>
<dbReference type="PANTHER" id="PTHR11655">
    <property type="entry name" value="60S/50S RIBOSOMAL PROTEIN L6/L9"/>
    <property type="match status" value="1"/>
</dbReference>
<dbReference type="GO" id="GO:0003735">
    <property type="term" value="F:structural constituent of ribosome"/>
    <property type="evidence" value="ECO:0007669"/>
    <property type="project" value="UniProtKB-UniRule"/>
</dbReference>
<comment type="subunit">
    <text evidence="6">Part of the 50S ribosomal subunit.</text>
</comment>
<dbReference type="PRINTS" id="PR00059">
    <property type="entry name" value="RIBOSOMALL6"/>
</dbReference>
<evidence type="ECO:0000256" key="4">
    <source>
        <dbReference type="ARBA" id="ARBA00022980"/>
    </source>
</evidence>
<feature type="domain" description="Large ribosomal subunit protein uL6 alpha-beta" evidence="9">
    <location>
        <begin position="91"/>
        <end position="165"/>
    </location>
</feature>
<dbReference type="RefSeq" id="WP_060674106.1">
    <property type="nucleotide sequence ID" value="NZ_JBCNEF010000028.1"/>
</dbReference>
<dbReference type="eggNOG" id="COG0097">
    <property type="taxonomic scope" value="Bacteria"/>
</dbReference>
<dbReference type="Proteomes" id="UP000050398">
    <property type="component" value="Unassembled WGS sequence"/>
</dbReference>
<keyword evidence="3 6" id="KW-0694">RNA-binding</keyword>
<protein>
    <recommendedName>
        <fullName evidence="6">Large ribosomal subunit protein uL6</fullName>
    </recommendedName>
</protein>
<dbReference type="PROSITE" id="PS00525">
    <property type="entry name" value="RIBOSOMAL_L6_1"/>
    <property type="match status" value="1"/>
</dbReference>
<evidence type="ECO:0000256" key="2">
    <source>
        <dbReference type="ARBA" id="ARBA00022730"/>
    </source>
</evidence>
<proteinExistence type="inferred from homology"/>
<dbReference type="FunFam" id="3.90.930.12:FF:000001">
    <property type="entry name" value="50S ribosomal protein L6"/>
    <property type="match status" value="1"/>
</dbReference>
<dbReference type="PATRIC" id="fig|218284.4.peg.1885"/>
<dbReference type="InterPro" id="IPR000702">
    <property type="entry name" value="Ribosomal_uL6-like"/>
</dbReference>
<keyword evidence="5 6" id="KW-0687">Ribonucleoprotein</keyword>
<keyword evidence="4 6" id="KW-0689">Ribosomal protein</keyword>
<dbReference type="PIRSF" id="PIRSF002162">
    <property type="entry name" value="Ribosomal_L6"/>
    <property type="match status" value="1"/>
</dbReference>
<dbReference type="HAMAP" id="MF_01365_B">
    <property type="entry name" value="Ribosomal_uL6_B"/>
    <property type="match status" value="1"/>
</dbReference>
<accession>A0A0P6WDC8</accession>
<dbReference type="GO" id="GO:0019843">
    <property type="term" value="F:rRNA binding"/>
    <property type="evidence" value="ECO:0007669"/>
    <property type="project" value="UniProtKB-UniRule"/>
</dbReference>
<evidence type="ECO:0000313" key="10">
    <source>
        <dbReference type="EMBL" id="KPL58131.1"/>
    </source>
</evidence>
<evidence type="ECO:0000256" key="3">
    <source>
        <dbReference type="ARBA" id="ARBA00022884"/>
    </source>
</evidence>
<evidence type="ECO:0000256" key="1">
    <source>
        <dbReference type="ARBA" id="ARBA00009356"/>
    </source>
</evidence>
<comment type="caution">
    <text evidence="10">The sequence shown here is derived from an EMBL/GenBank/DDBJ whole genome shotgun (WGS) entry which is preliminary data.</text>
</comment>